<keyword evidence="2" id="KW-0597">Phosphoprotein</keyword>
<dbReference type="InterPro" id="IPR020806">
    <property type="entry name" value="PKS_PP-bd"/>
</dbReference>
<name>A0AA86JKB5_9CLOT</name>
<dbReference type="Pfam" id="PF00550">
    <property type="entry name" value="PP-binding"/>
    <property type="match status" value="1"/>
</dbReference>
<dbReference type="PANTHER" id="PTHR45527">
    <property type="entry name" value="NONRIBOSOMAL PEPTIDE SYNTHETASE"/>
    <property type="match status" value="1"/>
</dbReference>
<evidence type="ECO:0000259" key="3">
    <source>
        <dbReference type="PROSITE" id="PS50075"/>
    </source>
</evidence>
<keyword evidence="1" id="KW-0596">Phosphopantetheine</keyword>
<feature type="domain" description="Carrier" evidence="3">
    <location>
        <begin position="6"/>
        <end position="77"/>
    </location>
</feature>
<sequence length="320" mass="35551">MNKECASEKFSAEDISAIFSEVLGIDTVNKDDDFFKLGGDSFDAIRLMSKLGKAVRVVDIFENPTAEKLADYISAKQINREVRLVQLNKQVNNENSIAFIGVPYGGGDPTIFRNLFNGNENIKVFGIDFGDSKVKNEIEFEELINKIINEVVKIDAKKVIIYGHCAGASTAACIASLLNEKIGSVKLVVAASKPIDDPDKAILDANKTSDHEWEQYLRTLGAFTGLNDDEVNGMMLRGRRDHFISVEGYRKLAKISSDKVSSLVIFGDADIATPNPKEIVEKWKNYIKIDKSKILSGLGHYFIRTHYNEISDIVLSFAED</sequence>
<dbReference type="Proteomes" id="UP000789738">
    <property type="component" value="Unassembled WGS sequence"/>
</dbReference>
<dbReference type="Gene3D" id="3.40.50.1820">
    <property type="entry name" value="alpha/beta hydrolase"/>
    <property type="match status" value="1"/>
</dbReference>
<dbReference type="InterPro" id="IPR029058">
    <property type="entry name" value="AB_hydrolase_fold"/>
</dbReference>
<dbReference type="Gene3D" id="1.10.1200.10">
    <property type="entry name" value="ACP-like"/>
    <property type="match status" value="1"/>
</dbReference>
<dbReference type="SUPFAM" id="SSF53474">
    <property type="entry name" value="alpha/beta-Hydrolases"/>
    <property type="match status" value="1"/>
</dbReference>
<keyword evidence="4" id="KW-0378">Hydrolase</keyword>
<comment type="caution">
    <text evidence="4">The sequence shown here is derived from an EMBL/GenBank/DDBJ whole genome shotgun (WGS) entry which is preliminary data.</text>
</comment>
<dbReference type="EMBL" id="CAKJVE010000001">
    <property type="protein sequence ID" value="CAG9702002.1"/>
    <property type="molecule type" value="Genomic_DNA"/>
</dbReference>
<reference evidence="5" key="2">
    <citation type="submission" date="2022-10" db="EMBL/GenBank/DDBJ databases">
        <authorList>
            <person name="Aires J."/>
            <person name="Mesa V."/>
        </authorList>
    </citation>
    <scope>NUCLEOTIDE SEQUENCE</scope>
    <source>
        <strain evidence="5">Clostridium neonatale JD116</strain>
    </source>
</reference>
<proteinExistence type="predicted"/>
<evidence type="ECO:0000313" key="4">
    <source>
        <dbReference type="EMBL" id="CAG9702002.1"/>
    </source>
</evidence>
<dbReference type="GO" id="GO:0043041">
    <property type="term" value="P:amino acid activation for nonribosomal peptide biosynthetic process"/>
    <property type="evidence" value="ECO:0007669"/>
    <property type="project" value="TreeGrafter"/>
</dbReference>
<organism evidence="4 6">
    <name type="scientific">Clostridium neonatale</name>
    <dbReference type="NCBI Taxonomy" id="137838"/>
    <lineage>
        <taxon>Bacteria</taxon>
        <taxon>Bacillati</taxon>
        <taxon>Bacillota</taxon>
        <taxon>Clostridia</taxon>
        <taxon>Eubacteriales</taxon>
        <taxon>Clostridiaceae</taxon>
        <taxon>Clostridium</taxon>
    </lineage>
</organism>
<dbReference type="GO" id="GO:0031177">
    <property type="term" value="F:phosphopantetheine binding"/>
    <property type="evidence" value="ECO:0007669"/>
    <property type="project" value="InterPro"/>
</dbReference>
<reference evidence="4" key="1">
    <citation type="submission" date="2021-10" db="EMBL/GenBank/DDBJ databases">
        <authorList>
            <person name="Mesa V."/>
        </authorList>
    </citation>
    <scope>NUCLEOTIDE SEQUENCE</scope>
    <source>
        <strain evidence="4">CC3_PB</strain>
    </source>
</reference>
<evidence type="ECO:0000313" key="5">
    <source>
        <dbReference type="EMBL" id="CAI3681218.1"/>
    </source>
</evidence>
<dbReference type="GO" id="GO:0044550">
    <property type="term" value="P:secondary metabolite biosynthetic process"/>
    <property type="evidence" value="ECO:0007669"/>
    <property type="project" value="TreeGrafter"/>
</dbReference>
<evidence type="ECO:0000313" key="6">
    <source>
        <dbReference type="Proteomes" id="UP000789738"/>
    </source>
</evidence>
<evidence type="ECO:0000256" key="2">
    <source>
        <dbReference type="ARBA" id="ARBA00022553"/>
    </source>
</evidence>
<dbReference type="GO" id="GO:0005737">
    <property type="term" value="C:cytoplasm"/>
    <property type="evidence" value="ECO:0007669"/>
    <property type="project" value="TreeGrafter"/>
</dbReference>
<evidence type="ECO:0000256" key="1">
    <source>
        <dbReference type="ARBA" id="ARBA00022450"/>
    </source>
</evidence>
<protein>
    <submittedName>
        <fullName evidence="4">Alpha/beta fold hydrolase</fullName>
    </submittedName>
</protein>
<dbReference type="RefSeq" id="WP_210888297.1">
    <property type="nucleotide sequence ID" value="NZ_CAKJVE010000001.1"/>
</dbReference>
<dbReference type="SMART" id="SM00823">
    <property type="entry name" value="PKS_PP"/>
    <property type="match status" value="1"/>
</dbReference>
<accession>A0AA86JKB5</accession>
<dbReference type="AlphaFoldDB" id="A0AA86JKB5"/>
<dbReference type="PROSITE" id="PS50075">
    <property type="entry name" value="CARRIER"/>
    <property type="match status" value="1"/>
</dbReference>
<dbReference type="Proteomes" id="UP001189143">
    <property type="component" value="Unassembled WGS sequence"/>
</dbReference>
<dbReference type="GO" id="GO:0016787">
    <property type="term" value="F:hydrolase activity"/>
    <property type="evidence" value="ECO:0007669"/>
    <property type="project" value="UniProtKB-KW"/>
</dbReference>
<dbReference type="EMBL" id="CAMTCP010000277">
    <property type="protein sequence ID" value="CAI3681218.1"/>
    <property type="molecule type" value="Genomic_DNA"/>
</dbReference>
<gene>
    <name evidence="5" type="ORF">CNEO2_760002</name>
    <name evidence="4" type="ORF">CNEO_10466</name>
</gene>
<dbReference type="PANTHER" id="PTHR45527:SF1">
    <property type="entry name" value="FATTY ACID SYNTHASE"/>
    <property type="match status" value="1"/>
</dbReference>
<dbReference type="InterPro" id="IPR036736">
    <property type="entry name" value="ACP-like_sf"/>
</dbReference>
<dbReference type="InterPro" id="IPR009081">
    <property type="entry name" value="PP-bd_ACP"/>
</dbReference>